<evidence type="ECO:0000256" key="6">
    <source>
        <dbReference type="ARBA" id="ARBA00022691"/>
    </source>
</evidence>
<dbReference type="NCBIfam" id="NF001453">
    <property type="entry name" value="PRK00312.1"/>
    <property type="match status" value="1"/>
</dbReference>
<dbReference type="InterPro" id="IPR029063">
    <property type="entry name" value="SAM-dependent_MTases_sf"/>
</dbReference>
<dbReference type="Pfam" id="PF01135">
    <property type="entry name" value="PCMT"/>
    <property type="match status" value="1"/>
</dbReference>
<dbReference type="GO" id="GO:0030091">
    <property type="term" value="P:protein repair"/>
    <property type="evidence" value="ECO:0007669"/>
    <property type="project" value="UniProtKB-UniRule"/>
</dbReference>
<dbReference type="Gene3D" id="3.40.50.150">
    <property type="entry name" value="Vaccinia Virus protein VP39"/>
    <property type="match status" value="1"/>
</dbReference>
<dbReference type="EC" id="2.1.1.77" evidence="9"/>
<dbReference type="GO" id="GO:0004719">
    <property type="term" value="F:protein-L-isoaspartate (D-aspartate) O-methyltransferase activity"/>
    <property type="evidence" value="ECO:0007669"/>
    <property type="project" value="UniProtKB-UniRule"/>
</dbReference>
<keyword evidence="6 9" id="KW-0949">S-adenosyl-L-methionine</keyword>
<reference evidence="10" key="1">
    <citation type="submission" date="2022-06" db="EMBL/GenBank/DDBJ databases">
        <title>Diverse halophilic archaea isolated from saline environments.</title>
        <authorList>
            <person name="Cui H.-L."/>
        </authorList>
    </citation>
    <scope>NUCLEOTIDE SEQUENCE</scope>
    <source>
        <strain evidence="10">WLHS1</strain>
    </source>
</reference>
<evidence type="ECO:0000256" key="2">
    <source>
        <dbReference type="ARBA" id="ARBA00005369"/>
    </source>
</evidence>
<dbReference type="KEGG" id="sawl:NGM29_05325"/>
<dbReference type="SUPFAM" id="SSF53335">
    <property type="entry name" value="S-adenosyl-L-methionine-dependent methyltransferases"/>
    <property type="match status" value="1"/>
</dbReference>
<dbReference type="PANTHER" id="PTHR11579:SF0">
    <property type="entry name" value="PROTEIN-L-ISOASPARTATE(D-ASPARTATE) O-METHYLTRANSFERASE"/>
    <property type="match status" value="1"/>
</dbReference>
<dbReference type="EMBL" id="CP100355">
    <property type="protein sequence ID" value="UTF54693.1"/>
    <property type="molecule type" value="Genomic_DNA"/>
</dbReference>
<dbReference type="GO" id="GO:0005737">
    <property type="term" value="C:cytoplasm"/>
    <property type="evidence" value="ECO:0007669"/>
    <property type="project" value="UniProtKB-SubCell"/>
</dbReference>
<keyword evidence="11" id="KW-1185">Reference proteome</keyword>
<accession>A0A9E7ND55</accession>
<evidence type="ECO:0000256" key="7">
    <source>
        <dbReference type="ARBA" id="ARBA00025330"/>
    </source>
</evidence>
<dbReference type="HAMAP" id="MF_00090">
    <property type="entry name" value="PIMT"/>
    <property type="match status" value="1"/>
</dbReference>
<dbReference type="AlphaFoldDB" id="A0A9E7ND55"/>
<evidence type="ECO:0000256" key="8">
    <source>
        <dbReference type="ARBA" id="ARBA00029295"/>
    </source>
</evidence>
<comment type="catalytic activity">
    <reaction evidence="8 9">
        <text>[protein]-L-isoaspartate + S-adenosyl-L-methionine = [protein]-L-isoaspartate alpha-methyl ester + S-adenosyl-L-homocysteine</text>
        <dbReference type="Rhea" id="RHEA:12705"/>
        <dbReference type="Rhea" id="RHEA-COMP:12143"/>
        <dbReference type="Rhea" id="RHEA-COMP:12144"/>
        <dbReference type="ChEBI" id="CHEBI:57856"/>
        <dbReference type="ChEBI" id="CHEBI:59789"/>
        <dbReference type="ChEBI" id="CHEBI:90596"/>
        <dbReference type="ChEBI" id="CHEBI:90598"/>
        <dbReference type="EC" id="2.1.1.77"/>
    </reaction>
</comment>
<keyword evidence="3 9" id="KW-0963">Cytoplasm</keyword>
<dbReference type="InterPro" id="IPR000682">
    <property type="entry name" value="PCMT"/>
</dbReference>
<organism evidence="10 11">
    <name type="scientific">Natronosalvus rutilus</name>
    <dbReference type="NCBI Taxonomy" id="2953753"/>
    <lineage>
        <taxon>Archaea</taxon>
        <taxon>Methanobacteriati</taxon>
        <taxon>Methanobacteriota</taxon>
        <taxon>Stenosarchaea group</taxon>
        <taxon>Halobacteria</taxon>
        <taxon>Halobacteriales</taxon>
        <taxon>Natrialbaceae</taxon>
        <taxon>Natronosalvus</taxon>
    </lineage>
</organism>
<dbReference type="CDD" id="cd02440">
    <property type="entry name" value="AdoMet_MTases"/>
    <property type="match status" value="1"/>
</dbReference>
<feature type="active site" evidence="9">
    <location>
        <position position="66"/>
    </location>
</feature>
<evidence type="ECO:0000256" key="3">
    <source>
        <dbReference type="ARBA" id="ARBA00022490"/>
    </source>
</evidence>
<gene>
    <name evidence="9" type="primary">pcm</name>
    <name evidence="10" type="ORF">NGM29_05325</name>
</gene>
<evidence type="ECO:0000313" key="10">
    <source>
        <dbReference type="EMBL" id="UTF54693.1"/>
    </source>
</evidence>
<keyword evidence="5 9" id="KW-0808">Transferase</keyword>
<name>A0A9E7ND55_9EURY</name>
<dbReference type="NCBIfam" id="TIGR00080">
    <property type="entry name" value="pimt"/>
    <property type="match status" value="1"/>
</dbReference>
<comment type="subcellular location">
    <subcellularLocation>
        <location evidence="1 9">Cytoplasm</location>
    </subcellularLocation>
</comment>
<protein>
    <recommendedName>
        <fullName evidence="9">Protein-L-isoaspartate O-methyltransferase</fullName>
        <ecNumber evidence="9">2.1.1.77</ecNumber>
    </recommendedName>
    <alternativeName>
        <fullName evidence="9">L-isoaspartyl protein carboxyl methyltransferase</fullName>
    </alternativeName>
    <alternativeName>
        <fullName evidence="9">Protein L-isoaspartyl methyltransferase</fullName>
    </alternativeName>
    <alternativeName>
        <fullName evidence="9">Protein-beta-aspartate methyltransferase</fullName>
        <shortName evidence="9">PIMT</shortName>
    </alternativeName>
</protein>
<dbReference type="GO" id="GO:0032259">
    <property type="term" value="P:methylation"/>
    <property type="evidence" value="ECO:0007669"/>
    <property type="project" value="UniProtKB-KW"/>
</dbReference>
<dbReference type="Proteomes" id="UP001056855">
    <property type="component" value="Chromosome"/>
</dbReference>
<proteinExistence type="inferred from homology"/>
<evidence type="ECO:0000256" key="9">
    <source>
        <dbReference type="HAMAP-Rule" id="MF_00090"/>
    </source>
</evidence>
<sequence>MTHDAPRNRRDERERLAKTVAARNGIDDRVQSALESVPRHAFVSEDRRINAYADRPLPIGNDQTISAPHMVAVMADELALESGDAVLEIGTGCGYHAAVTAELVGADNVYSVEYDPELADDARGRLADLGYEAVVVRTGDGRDGWPEHAPYDAAYLTCAAPAFPDPVVEQVRPGGRLLAPLEGGLGSQTLTFARKREDGSLEREERGAVRFVRMRG</sequence>
<comment type="similarity">
    <text evidence="2 9">Belongs to the methyltransferase superfamily. L-isoaspartyl/D-aspartyl protein methyltransferase family.</text>
</comment>
<keyword evidence="4 9" id="KW-0489">Methyltransferase</keyword>
<dbReference type="RefSeq" id="WP_254159400.1">
    <property type="nucleotide sequence ID" value="NZ_CP100355.1"/>
</dbReference>
<comment type="function">
    <text evidence="7 9">Catalyzes the methyl esterification of L-isoaspartyl residues in peptides and proteins that result from spontaneous decomposition of normal L-aspartyl and L-asparaginyl residues. It plays a role in the repair and/or degradation of damaged proteins.</text>
</comment>
<evidence type="ECO:0000256" key="4">
    <source>
        <dbReference type="ARBA" id="ARBA00022603"/>
    </source>
</evidence>
<evidence type="ECO:0000256" key="1">
    <source>
        <dbReference type="ARBA" id="ARBA00004496"/>
    </source>
</evidence>
<dbReference type="PANTHER" id="PTHR11579">
    <property type="entry name" value="PROTEIN-L-ISOASPARTATE O-METHYLTRANSFERASE"/>
    <property type="match status" value="1"/>
</dbReference>
<evidence type="ECO:0000313" key="11">
    <source>
        <dbReference type="Proteomes" id="UP001056855"/>
    </source>
</evidence>
<dbReference type="GeneID" id="73289445"/>
<evidence type="ECO:0000256" key="5">
    <source>
        <dbReference type="ARBA" id="ARBA00022679"/>
    </source>
</evidence>